<reference evidence="7 8" key="1">
    <citation type="journal article" date="2018" name="PLoS Genet.">
        <title>Population sequencing reveals clonal diversity and ancestral inbreeding in the grapevine cultivar Chardonnay.</title>
        <authorList>
            <person name="Roach M.J."/>
            <person name="Johnson D.L."/>
            <person name="Bohlmann J."/>
            <person name="van Vuuren H.J."/>
            <person name="Jones S.J."/>
            <person name="Pretorius I.S."/>
            <person name="Schmidt S.A."/>
            <person name="Borneman A.R."/>
        </authorList>
    </citation>
    <scope>NUCLEOTIDE SEQUENCE [LARGE SCALE GENOMIC DNA]</scope>
    <source>
        <strain evidence="8">cv. Chardonnay</strain>
        <tissue evidence="7">Leaf</tissue>
    </source>
</reference>
<dbReference type="Pfam" id="PF07690">
    <property type="entry name" value="MFS_1"/>
    <property type="match status" value="1"/>
</dbReference>
<dbReference type="PANTHER" id="PTHR23504:SF95">
    <property type="entry name" value="MAJOR FACILITATOR SUPERFAMILY PROTEIN"/>
    <property type="match status" value="1"/>
</dbReference>
<name>A0A438DTB1_VITVI</name>
<evidence type="ECO:0008006" key="9">
    <source>
        <dbReference type="Google" id="ProtNLM"/>
    </source>
</evidence>
<dbReference type="GO" id="GO:0022857">
    <property type="term" value="F:transmembrane transporter activity"/>
    <property type="evidence" value="ECO:0007669"/>
    <property type="project" value="InterPro"/>
</dbReference>
<keyword evidence="4 6" id="KW-1133">Transmembrane helix</keyword>
<organism evidence="7 8">
    <name type="scientific">Vitis vinifera</name>
    <name type="common">Grape</name>
    <dbReference type="NCBI Taxonomy" id="29760"/>
    <lineage>
        <taxon>Eukaryota</taxon>
        <taxon>Viridiplantae</taxon>
        <taxon>Streptophyta</taxon>
        <taxon>Embryophyta</taxon>
        <taxon>Tracheophyta</taxon>
        <taxon>Spermatophyta</taxon>
        <taxon>Magnoliopsida</taxon>
        <taxon>eudicotyledons</taxon>
        <taxon>Gunneridae</taxon>
        <taxon>Pentapetalae</taxon>
        <taxon>rosids</taxon>
        <taxon>Vitales</taxon>
        <taxon>Vitaceae</taxon>
        <taxon>Viteae</taxon>
        <taxon>Vitis</taxon>
    </lineage>
</organism>
<accession>A0A438DTB1</accession>
<evidence type="ECO:0000256" key="3">
    <source>
        <dbReference type="ARBA" id="ARBA00022692"/>
    </source>
</evidence>
<feature type="transmembrane region" description="Helical" evidence="6">
    <location>
        <begin position="80"/>
        <end position="103"/>
    </location>
</feature>
<protein>
    <recommendedName>
        <fullName evidence="9">Major facilitator superfamily (MFS) profile domain-containing protein</fullName>
    </recommendedName>
</protein>
<evidence type="ECO:0000313" key="8">
    <source>
        <dbReference type="Proteomes" id="UP000288805"/>
    </source>
</evidence>
<evidence type="ECO:0000256" key="5">
    <source>
        <dbReference type="ARBA" id="ARBA00023136"/>
    </source>
</evidence>
<dbReference type="InterPro" id="IPR011701">
    <property type="entry name" value="MFS"/>
</dbReference>
<evidence type="ECO:0000256" key="2">
    <source>
        <dbReference type="ARBA" id="ARBA00022448"/>
    </source>
</evidence>
<dbReference type="AlphaFoldDB" id="A0A438DTB1"/>
<evidence type="ECO:0000256" key="6">
    <source>
        <dbReference type="SAM" id="Phobius"/>
    </source>
</evidence>
<dbReference type="CDD" id="cd17330">
    <property type="entry name" value="MFS_SLC46_TetA_like"/>
    <property type="match status" value="1"/>
</dbReference>
<proteinExistence type="predicted"/>
<keyword evidence="5 6" id="KW-0472">Membrane</keyword>
<keyword evidence="3 6" id="KW-0812">Transmembrane</keyword>
<dbReference type="InterPro" id="IPR036259">
    <property type="entry name" value="MFS_trans_sf"/>
</dbReference>
<dbReference type="SUPFAM" id="SSF103473">
    <property type="entry name" value="MFS general substrate transporter"/>
    <property type="match status" value="1"/>
</dbReference>
<feature type="transmembrane region" description="Helical" evidence="6">
    <location>
        <begin position="489"/>
        <end position="508"/>
    </location>
</feature>
<evidence type="ECO:0000256" key="4">
    <source>
        <dbReference type="ARBA" id="ARBA00022989"/>
    </source>
</evidence>
<dbReference type="Gene3D" id="1.20.1250.20">
    <property type="entry name" value="MFS general substrate transporter like domains"/>
    <property type="match status" value="1"/>
</dbReference>
<evidence type="ECO:0000313" key="7">
    <source>
        <dbReference type="EMBL" id="RVW38498.1"/>
    </source>
</evidence>
<dbReference type="GO" id="GO:0016020">
    <property type="term" value="C:membrane"/>
    <property type="evidence" value="ECO:0007669"/>
    <property type="project" value="UniProtKB-SubCell"/>
</dbReference>
<feature type="transmembrane region" description="Helical" evidence="6">
    <location>
        <begin position="411"/>
        <end position="437"/>
    </location>
</feature>
<sequence length="532" mass="57078">MEKLAGLTHLFVTVLLGSFSAFIVIPAITDVTMSALCPGKDECSLAIYLSGFQQAIIGLGTVVMTPVIGNLSDEYGRKALLTIPMALSIIPLVASLSPCASVVHGSTGRRVGSVEKKLEIQSVTIQDYLFIIQIGSIHLEAYPARAILAYSRTTTSFYAYFVIRTLTAMVGEGSINCLALAYVADNISEGQRASAFGVLSGVASAAFVCGTLAARFLSTASTFQVLVLIQSRSSLVSFLVSELVSHVPTVFLSQVATLVSMIATIYMRVFLKETFPKGDSSQALLKKEPGMSPDDGNSSEKIQTFKKIPSVGDLISLLKCRYFTNLLSQGGIFTGCSRRLLQRSCRGWPPASLLYFLKARFHFNKNQFADIMLIVGVMGTISQLLFMPLLAPRVSEEKLLSIGLFMGCTNIFLNSIAWSFWVPYAIAALAAFAVFANPCVRSIASKQVGPNEQGKAQGCISGISSSAQIISPLIFSPLTALFLSQGAPFYFPGFSIMCIGFASMIAFIQSTMIRAVPPISSQPTSNSNCIEA</sequence>
<feature type="transmembrane region" description="Helical" evidence="6">
    <location>
        <begin position="195"/>
        <end position="217"/>
    </location>
</feature>
<feature type="transmembrane region" description="Helical" evidence="6">
    <location>
        <begin position="458"/>
        <end position="483"/>
    </location>
</feature>
<dbReference type="PANTHER" id="PTHR23504">
    <property type="entry name" value="MAJOR FACILITATOR SUPERFAMILY DOMAIN-CONTAINING PROTEIN 10"/>
    <property type="match status" value="1"/>
</dbReference>
<feature type="transmembrane region" description="Helical" evidence="6">
    <location>
        <begin position="368"/>
        <end position="391"/>
    </location>
</feature>
<gene>
    <name evidence="7" type="ORF">CK203_085278</name>
</gene>
<dbReference type="EMBL" id="QGNW01001505">
    <property type="protein sequence ID" value="RVW38498.1"/>
    <property type="molecule type" value="Genomic_DNA"/>
</dbReference>
<feature type="transmembrane region" description="Helical" evidence="6">
    <location>
        <begin position="157"/>
        <end position="183"/>
    </location>
</feature>
<feature type="transmembrane region" description="Helical" evidence="6">
    <location>
        <begin position="45"/>
        <end position="68"/>
    </location>
</feature>
<dbReference type="Proteomes" id="UP000288805">
    <property type="component" value="Unassembled WGS sequence"/>
</dbReference>
<comment type="caution">
    <text evidence="7">The sequence shown here is derived from an EMBL/GenBank/DDBJ whole genome shotgun (WGS) entry which is preliminary data.</text>
</comment>
<feature type="transmembrane region" description="Helical" evidence="6">
    <location>
        <begin position="251"/>
        <end position="271"/>
    </location>
</feature>
<evidence type="ECO:0000256" key="1">
    <source>
        <dbReference type="ARBA" id="ARBA00004141"/>
    </source>
</evidence>
<keyword evidence="2" id="KW-0813">Transport</keyword>
<comment type="subcellular location">
    <subcellularLocation>
        <location evidence="1">Membrane</location>
        <topology evidence="1">Multi-pass membrane protein</topology>
    </subcellularLocation>
</comment>